<dbReference type="EMBL" id="CAJVRC010000836">
    <property type="protein sequence ID" value="CAG8887119.1"/>
    <property type="molecule type" value="Genomic_DNA"/>
</dbReference>
<dbReference type="OrthoDB" id="5401170at2759"/>
<evidence type="ECO:0000313" key="2">
    <source>
        <dbReference type="Proteomes" id="UP001154252"/>
    </source>
</evidence>
<protein>
    <submittedName>
        <fullName evidence="1">Uncharacterized protein</fullName>
    </submittedName>
</protein>
<gene>
    <name evidence="1" type="ORF">PEGY_LOCUS1020</name>
</gene>
<comment type="caution">
    <text evidence="1">The sequence shown here is derived from an EMBL/GenBank/DDBJ whole genome shotgun (WGS) entry which is preliminary data.</text>
</comment>
<keyword evidence="2" id="KW-1185">Reference proteome</keyword>
<organism evidence="1 2">
    <name type="scientific">Penicillium egyptiacum</name>
    <dbReference type="NCBI Taxonomy" id="1303716"/>
    <lineage>
        <taxon>Eukaryota</taxon>
        <taxon>Fungi</taxon>
        <taxon>Dikarya</taxon>
        <taxon>Ascomycota</taxon>
        <taxon>Pezizomycotina</taxon>
        <taxon>Eurotiomycetes</taxon>
        <taxon>Eurotiomycetidae</taxon>
        <taxon>Eurotiales</taxon>
        <taxon>Aspergillaceae</taxon>
        <taxon>Penicillium</taxon>
    </lineage>
</organism>
<dbReference type="Proteomes" id="UP001154252">
    <property type="component" value="Unassembled WGS sequence"/>
</dbReference>
<sequence length="203" mass="23596">MTQQAVTNGHGPSFAAAKFLCHRKENSSKQAFMRIYLQIPISGTQYQSSRIRRQQAAEPQLHVELRTLKALKELKCDVVPDLLAHREGKQGEDSIVPGGYMTYVVWDKVPREPLSFQGFWELDLESRKPIRDKFREAFPSMVTYRVCQPHRRSSMIRLPGIWFSRAGRTDTNEEWHDKYYVMFHLAKPSPRTDWVNAPTGWTS</sequence>
<accession>A0A9W4K2C9</accession>
<proteinExistence type="predicted"/>
<name>A0A9W4K2C9_9EURO</name>
<dbReference type="AlphaFoldDB" id="A0A9W4K2C9"/>
<reference evidence="1" key="1">
    <citation type="submission" date="2021-07" db="EMBL/GenBank/DDBJ databases">
        <authorList>
            <person name="Branca A.L. A."/>
        </authorList>
    </citation>
    <scope>NUCLEOTIDE SEQUENCE</scope>
</reference>
<evidence type="ECO:0000313" key="1">
    <source>
        <dbReference type="EMBL" id="CAG8887119.1"/>
    </source>
</evidence>